<dbReference type="RefSeq" id="WP_107585964.1">
    <property type="nucleotide sequence ID" value="NZ_PZJJ01000033.1"/>
</dbReference>
<comment type="function">
    <text evidence="2">Component of the dihydroxyacetone kinase complex, which is responsible for the phosphoenolpyruvate (PEP)-dependent phosphorylation of dihydroxyacetone. DhaM serves as the phosphoryl donor. Is phosphorylated by phosphoenolpyruvate in an EI- and HPr-dependent reaction, and a phosphorelay system on histidine residues finally leads to phosphoryl transfer to DhaL and dihydroxyacetone.</text>
</comment>
<keyword evidence="7" id="KW-0418">Kinase</keyword>
<dbReference type="NCBIfam" id="TIGR02364">
    <property type="entry name" value="dha_pts"/>
    <property type="match status" value="1"/>
</dbReference>
<dbReference type="OrthoDB" id="7065393at2"/>
<protein>
    <recommendedName>
        <fullName evidence="3">phosphoenolpyruvate--glycerone phosphotransferase</fullName>
        <ecNumber evidence="3">2.7.1.121</ecNumber>
    </recommendedName>
</protein>
<gene>
    <name evidence="7" type="ORF">C6Y45_14560</name>
</gene>
<comment type="catalytic activity">
    <reaction evidence="1">
        <text>dihydroxyacetone + phosphoenolpyruvate = dihydroxyacetone phosphate + pyruvate</text>
        <dbReference type="Rhea" id="RHEA:18381"/>
        <dbReference type="ChEBI" id="CHEBI:15361"/>
        <dbReference type="ChEBI" id="CHEBI:16016"/>
        <dbReference type="ChEBI" id="CHEBI:57642"/>
        <dbReference type="ChEBI" id="CHEBI:58702"/>
        <dbReference type="EC" id="2.7.1.121"/>
    </reaction>
</comment>
<evidence type="ECO:0000313" key="7">
    <source>
        <dbReference type="EMBL" id="PTL37780.1"/>
    </source>
</evidence>
<sequence length="132" mass="13688">MDKVSLVLVSHSKEIADGLKKLLGEMQPEVTIAAAGGEEDGGIGTNAEVIARAVEEVYTEKGTVILFDLGSALLNAELALELAGGKQNVRIADAPMIEGGLAAVVEAGFGSSVEKTAEAAEKAYEMKKIDRS</sequence>
<evidence type="ECO:0000256" key="1">
    <source>
        <dbReference type="ARBA" id="ARBA00001113"/>
    </source>
</evidence>
<evidence type="ECO:0000259" key="6">
    <source>
        <dbReference type="PROSITE" id="PS51096"/>
    </source>
</evidence>
<dbReference type="InterPro" id="IPR036662">
    <property type="entry name" value="PTS_EIIA_man-typ_sf"/>
</dbReference>
<keyword evidence="8" id="KW-1185">Reference proteome</keyword>
<keyword evidence="4" id="KW-0808">Transferase</keyword>
<evidence type="ECO:0000256" key="4">
    <source>
        <dbReference type="ARBA" id="ARBA00022679"/>
    </source>
</evidence>
<comment type="subunit">
    <text evidence="5">Homodimer. The dihydroxyacetone kinase complex is composed of a homodimer of DhaM, a homodimer of DhaK and the subunit DhaL.</text>
</comment>
<accession>A0A2T4U302</accession>
<dbReference type="InterPro" id="IPR004701">
    <property type="entry name" value="PTS_EIIA_man-typ"/>
</dbReference>
<dbReference type="PROSITE" id="PS51096">
    <property type="entry name" value="PTS_EIIA_TYPE_4"/>
    <property type="match status" value="1"/>
</dbReference>
<evidence type="ECO:0000256" key="2">
    <source>
        <dbReference type="ARBA" id="ARBA00002788"/>
    </source>
</evidence>
<organism evidence="7 8">
    <name type="scientific">Alkalicoccus saliphilus</name>
    <dbReference type="NCBI Taxonomy" id="200989"/>
    <lineage>
        <taxon>Bacteria</taxon>
        <taxon>Bacillati</taxon>
        <taxon>Bacillota</taxon>
        <taxon>Bacilli</taxon>
        <taxon>Bacillales</taxon>
        <taxon>Bacillaceae</taxon>
        <taxon>Alkalicoccus</taxon>
    </lineage>
</organism>
<dbReference type="AlphaFoldDB" id="A0A2T4U302"/>
<dbReference type="PANTHER" id="PTHR38594:SF1">
    <property type="entry name" value="PEP-DEPENDENT DIHYDROXYACETONE KINASE, PHOSPHORYL DONOR SUBUNIT DHAM"/>
    <property type="match status" value="1"/>
</dbReference>
<dbReference type="GO" id="GO:0019563">
    <property type="term" value="P:glycerol catabolic process"/>
    <property type="evidence" value="ECO:0007669"/>
    <property type="project" value="InterPro"/>
</dbReference>
<dbReference type="PANTHER" id="PTHR38594">
    <property type="entry name" value="PEP-DEPENDENT DIHYDROXYACETONE KINASE, PHOSPHORYL DONOR SUBUNIT DHAM"/>
    <property type="match status" value="1"/>
</dbReference>
<reference evidence="7 8" key="1">
    <citation type="submission" date="2018-03" db="EMBL/GenBank/DDBJ databases">
        <title>Alkalicoccus saliphilus sp. nov., isolated from a mineral pool.</title>
        <authorList>
            <person name="Zhao B."/>
        </authorList>
    </citation>
    <scope>NUCLEOTIDE SEQUENCE [LARGE SCALE GENOMIC DNA]</scope>
    <source>
        <strain evidence="7 8">6AG</strain>
    </source>
</reference>
<dbReference type="Pfam" id="PF03610">
    <property type="entry name" value="EIIA-man"/>
    <property type="match status" value="1"/>
</dbReference>
<dbReference type="InterPro" id="IPR012844">
    <property type="entry name" value="DhaM_N"/>
</dbReference>
<feature type="domain" description="PTS EIIA type-4" evidence="6">
    <location>
        <begin position="3"/>
        <end position="132"/>
    </location>
</feature>
<evidence type="ECO:0000256" key="3">
    <source>
        <dbReference type="ARBA" id="ARBA00012095"/>
    </source>
</evidence>
<dbReference type="EC" id="2.7.1.121" evidence="3"/>
<proteinExistence type="predicted"/>
<dbReference type="GO" id="GO:0009401">
    <property type="term" value="P:phosphoenolpyruvate-dependent sugar phosphotransferase system"/>
    <property type="evidence" value="ECO:0007669"/>
    <property type="project" value="InterPro"/>
</dbReference>
<dbReference type="Gene3D" id="3.40.50.510">
    <property type="entry name" value="Phosphotransferase system, mannose-type IIA component"/>
    <property type="match status" value="1"/>
</dbReference>
<dbReference type="EMBL" id="PZJJ01000033">
    <property type="protein sequence ID" value="PTL37780.1"/>
    <property type="molecule type" value="Genomic_DNA"/>
</dbReference>
<dbReference type="Proteomes" id="UP000240509">
    <property type="component" value="Unassembled WGS sequence"/>
</dbReference>
<name>A0A2T4U302_9BACI</name>
<evidence type="ECO:0000313" key="8">
    <source>
        <dbReference type="Proteomes" id="UP000240509"/>
    </source>
</evidence>
<evidence type="ECO:0000256" key="5">
    <source>
        <dbReference type="ARBA" id="ARBA00046577"/>
    </source>
</evidence>
<comment type="caution">
    <text evidence="7">The sequence shown here is derived from an EMBL/GenBank/DDBJ whole genome shotgun (WGS) entry which is preliminary data.</text>
</comment>
<dbReference type="SUPFAM" id="SSF53062">
    <property type="entry name" value="PTS system fructose IIA component-like"/>
    <property type="match status" value="1"/>
</dbReference>
<dbReference type="GO" id="GO:0016020">
    <property type="term" value="C:membrane"/>
    <property type="evidence" value="ECO:0007669"/>
    <property type="project" value="InterPro"/>
</dbReference>
<dbReference type="GO" id="GO:0047324">
    <property type="term" value="F:phosphoenolpyruvate-glycerone phosphotransferase activity"/>
    <property type="evidence" value="ECO:0007669"/>
    <property type="project" value="UniProtKB-EC"/>
</dbReference>
<dbReference type="InterPro" id="IPR039643">
    <property type="entry name" value="DhaM"/>
</dbReference>